<dbReference type="InterPro" id="IPR033948">
    <property type="entry name" value="ETF_beta_N"/>
</dbReference>
<dbReference type="PIRSF" id="PIRSF000090">
    <property type="entry name" value="Beta-ETF"/>
    <property type="match status" value="1"/>
</dbReference>
<dbReference type="SUPFAM" id="SSF52402">
    <property type="entry name" value="Adenine nucleotide alpha hydrolases-like"/>
    <property type="match status" value="1"/>
</dbReference>
<dbReference type="PROSITE" id="PS01065">
    <property type="entry name" value="ETF_BETA"/>
    <property type="match status" value="1"/>
</dbReference>
<dbReference type="InterPro" id="IPR014729">
    <property type="entry name" value="Rossmann-like_a/b/a_fold"/>
</dbReference>
<evidence type="ECO:0000256" key="1">
    <source>
        <dbReference type="ARBA" id="ARBA00007557"/>
    </source>
</evidence>
<gene>
    <name evidence="3" type="ORF">OP8BY_0574</name>
</gene>
<dbReference type="EMBL" id="QUAH01000012">
    <property type="protein sequence ID" value="RFT15110.1"/>
    <property type="molecule type" value="Genomic_DNA"/>
</dbReference>
<comment type="caution">
    <text evidence="3">The sequence shown here is derived from an EMBL/GenBank/DDBJ whole genome shotgun (WGS) entry which is preliminary data.</text>
</comment>
<dbReference type="Pfam" id="PF01012">
    <property type="entry name" value="ETF"/>
    <property type="match status" value="1"/>
</dbReference>
<accession>A0A3E2BK37</accession>
<protein>
    <submittedName>
        <fullName evidence="3">Electron transfer flavoprotein, beta subunit</fullName>
    </submittedName>
</protein>
<reference evidence="3 4" key="1">
    <citation type="submission" date="2018-08" db="EMBL/GenBank/DDBJ databases">
        <title>Genome analysis of the thermophilic bacterium of the candidate phylum Aminicenantes from deep subsurface aquifer revealed its physiology and ecological role.</title>
        <authorList>
            <person name="Kadnikov V.V."/>
            <person name="Mardanov A.V."/>
            <person name="Beletsky A.V."/>
            <person name="Karnachuk O.V."/>
            <person name="Ravin N.V."/>
        </authorList>
    </citation>
    <scope>NUCLEOTIDE SEQUENCE [LARGE SCALE GENOMIC DNA]</scope>
    <source>
        <strain evidence="3">BY38</strain>
    </source>
</reference>
<evidence type="ECO:0000259" key="2">
    <source>
        <dbReference type="SMART" id="SM00893"/>
    </source>
</evidence>
<organism evidence="3 4">
    <name type="scientific">Candidatus Saccharicenans subterraneus</name>
    <dbReference type="NCBI Taxonomy" id="2508984"/>
    <lineage>
        <taxon>Bacteria</taxon>
        <taxon>Candidatus Aminicenantota</taxon>
        <taxon>Candidatus Aminicenantia</taxon>
        <taxon>Candidatus Aminicenantales</taxon>
        <taxon>Candidatus Saccharicenantaceae</taxon>
        <taxon>Candidatus Saccharicenans</taxon>
    </lineage>
</organism>
<dbReference type="Proteomes" id="UP000257323">
    <property type="component" value="Unassembled WGS sequence"/>
</dbReference>
<dbReference type="AlphaFoldDB" id="A0A3E2BK37"/>
<proteinExistence type="inferred from homology"/>
<dbReference type="GO" id="GO:0009055">
    <property type="term" value="F:electron transfer activity"/>
    <property type="evidence" value="ECO:0007669"/>
    <property type="project" value="InterPro"/>
</dbReference>
<feature type="domain" description="Electron transfer flavoprotein alpha/beta-subunit N-terminal" evidence="2">
    <location>
        <begin position="22"/>
        <end position="215"/>
    </location>
</feature>
<evidence type="ECO:0000313" key="3">
    <source>
        <dbReference type="EMBL" id="RFT15110.1"/>
    </source>
</evidence>
<dbReference type="PANTHER" id="PTHR21294">
    <property type="entry name" value="ELECTRON TRANSFER FLAVOPROTEIN BETA-SUBUNIT"/>
    <property type="match status" value="1"/>
</dbReference>
<dbReference type="PANTHER" id="PTHR21294:SF17">
    <property type="entry name" value="PROTEIN FIXA"/>
    <property type="match status" value="1"/>
</dbReference>
<evidence type="ECO:0000313" key="4">
    <source>
        <dbReference type="Proteomes" id="UP000257323"/>
    </source>
</evidence>
<name>A0A3E2BK37_9BACT</name>
<sequence>MQAIVCIKQVPDTTEVKIDPERGTLIREGVPSIINPFDTYAIEEALRWKEKFGGKVTVITMGPPQAISALKEAVAMGADEAILLSDPAFAGADTWATAYTLAAAIRKIGQFDLIFCGRQAIDGDTGQVGPGVATQLQINQLTYVCKISSLDLEQKKIEVERLVEEGKEVVQSTLPCLITVVKDINQPRYPTILGIRRSQKIQIPTWTSKDLDVDPKLIGLNGSPTRVVKIETPPARAGKCQIMQAESVEQQAELLAEKLIAEKIIV</sequence>
<dbReference type="InterPro" id="IPR000049">
    <property type="entry name" value="ET-Flavoprotein_bsu_CS"/>
</dbReference>
<dbReference type="SMART" id="SM00893">
    <property type="entry name" value="ETF"/>
    <property type="match status" value="1"/>
</dbReference>
<dbReference type="InterPro" id="IPR014730">
    <property type="entry name" value="ETF_a/b_N"/>
</dbReference>
<dbReference type="Gene3D" id="3.40.50.620">
    <property type="entry name" value="HUPs"/>
    <property type="match status" value="1"/>
</dbReference>
<dbReference type="CDD" id="cd01714">
    <property type="entry name" value="ETF_beta"/>
    <property type="match status" value="1"/>
</dbReference>
<comment type="similarity">
    <text evidence="1">Belongs to the ETF beta-subunit/FixA family.</text>
</comment>
<dbReference type="InterPro" id="IPR012255">
    <property type="entry name" value="ETF_b"/>
</dbReference>